<evidence type="ECO:0000259" key="5">
    <source>
        <dbReference type="Pfam" id="PF02909"/>
    </source>
</evidence>
<dbReference type="RefSeq" id="WP_301227558.1">
    <property type="nucleotide sequence ID" value="NZ_JAROCG010000001.1"/>
</dbReference>
<keyword evidence="4" id="KW-0804">Transcription</keyword>
<dbReference type="InterPro" id="IPR036271">
    <property type="entry name" value="Tet_transcr_reg_TetR-rel_C_sf"/>
</dbReference>
<keyword evidence="3" id="KW-0238">DNA-binding</keyword>
<dbReference type="InterPro" id="IPR009057">
    <property type="entry name" value="Homeodomain-like_sf"/>
</dbReference>
<evidence type="ECO:0000313" key="6">
    <source>
        <dbReference type="EMBL" id="MDN4611531.1"/>
    </source>
</evidence>
<keyword evidence="1" id="KW-0678">Repressor</keyword>
<proteinExistence type="predicted"/>
<protein>
    <submittedName>
        <fullName evidence="6">TetR/AcrR family transcriptional regulator C-terminal domain-containing protein</fullName>
    </submittedName>
</protein>
<dbReference type="Pfam" id="PF02909">
    <property type="entry name" value="TetR_C_1"/>
    <property type="match status" value="1"/>
</dbReference>
<gene>
    <name evidence="6" type="ORF">P5G52_11720</name>
</gene>
<name>A0ABT8K273_9MICC</name>
<dbReference type="InterPro" id="IPR003012">
    <property type="entry name" value="Tet_transcr_reg_TetR"/>
</dbReference>
<organism evidence="6 7">
    <name type="scientific">Arthrobacter burdickii</name>
    <dbReference type="NCBI Taxonomy" id="3035920"/>
    <lineage>
        <taxon>Bacteria</taxon>
        <taxon>Bacillati</taxon>
        <taxon>Actinomycetota</taxon>
        <taxon>Actinomycetes</taxon>
        <taxon>Micrococcales</taxon>
        <taxon>Micrococcaceae</taxon>
        <taxon>Arthrobacter</taxon>
    </lineage>
</organism>
<dbReference type="PRINTS" id="PR00400">
    <property type="entry name" value="TETREPRESSOR"/>
</dbReference>
<dbReference type="PANTHER" id="PTHR30055:SF151">
    <property type="entry name" value="TRANSCRIPTIONAL REGULATORY PROTEIN"/>
    <property type="match status" value="1"/>
</dbReference>
<feature type="domain" description="Tetracycline repressor TetR C-terminal" evidence="5">
    <location>
        <begin position="69"/>
        <end position="199"/>
    </location>
</feature>
<dbReference type="EMBL" id="JAROCG010000001">
    <property type="protein sequence ID" value="MDN4611531.1"/>
    <property type="molecule type" value="Genomic_DNA"/>
</dbReference>
<reference evidence="6" key="1">
    <citation type="submission" date="2023-06" db="EMBL/GenBank/DDBJ databases">
        <title>MT1 and MT2 Draft Genomes of Novel Species.</title>
        <authorList>
            <person name="Venkateswaran K."/>
        </authorList>
    </citation>
    <scope>NUCLEOTIDE SEQUENCE</scope>
    <source>
        <strain evidence="6">IIF3SC-B10</strain>
    </source>
</reference>
<dbReference type="Gene3D" id="1.10.357.10">
    <property type="entry name" value="Tetracycline Repressor, domain 2"/>
    <property type="match status" value="1"/>
</dbReference>
<keyword evidence="2" id="KW-0805">Transcription regulation</keyword>
<evidence type="ECO:0000256" key="1">
    <source>
        <dbReference type="ARBA" id="ARBA00022491"/>
    </source>
</evidence>
<dbReference type="SUPFAM" id="SSF48498">
    <property type="entry name" value="Tetracyclin repressor-like, C-terminal domain"/>
    <property type="match status" value="1"/>
</dbReference>
<evidence type="ECO:0000256" key="3">
    <source>
        <dbReference type="ARBA" id="ARBA00023125"/>
    </source>
</evidence>
<evidence type="ECO:0000256" key="2">
    <source>
        <dbReference type="ARBA" id="ARBA00023015"/>
    </source>
</evidence>
<sequence length="205" mass="22638">MPRPRSTLLSVELIVEAALKLVDETGDFSFPRIARELGVSQSSLYNRISSREHIVELLRAHLFTSNPTPSTTDAPWDEALRMLIRGYRDCFAPHPRLVPLLVTQTVRAAEVIAMYEDLTLALERSGLDAADVAPALSLVDYFALGAALDFTAPEEVWGPEPEKYPALTRAVRSSPSAPERVERAFEFGLEALIAGIATRVKHKVN</sequence>
<evidence type="ECO:0000313" key="7">
    <source>
        <dbReference type="Proteomes" id="UP001174209"/>
    </source>
</evidence>
<keyword evidence="7" id="KW-1185">Reference proteome</keyword>
<dbReference type="InterPro" id="IPR050109">
    <property type="entry name" value="HTH-type_TetR-like_transc_reg"/>
</dbReference>
<comment type="caution">
    <text evidence="6">The sequence shown here is derived from an EMBL/GenBank/DDBJ whole genome shotgun (WGS) entry which is preliminary data.</text>
</comment>
<evidence type="ECO:0000256" key="4">
    <source>
        <dbReference type="ARBA" id="ARBA00023163"/>
    </source>
</evidence>
<dbReference type="SUPFAM" id="SSF46689">
    <property type="entry name" value="Homeodomain-like"/>
    <property type="match status" value="1"/>
</dbReference>
<dbReference type="InterPro" id="IPR004111">
    <property type="entry name" value="Repressor_TetR_C"/>
</dbReference>
<accession>A0ABT8K273</accession>
<dbReference type="PANTHER" id="PTHR30055">
    <property type="entry name" value="HTH-TYPE TRANSCRIPTIONAL REGULATOR RUTR"/>
    <property type="match status" value="1"/>
</dbReference>
<dbReference type="Proteomes" id="UP001174209">
    <property type="component" value="Unassembled WGS sequence"/>
</dbReference>